<keyword evidence="2" id="KW-0472">Membrane</keyword>
<name>A0A2S3ZC05_9MICO</name>
<dbReference type="InterPro" id="IPR025141">
    <property type="entry name" value="DUF4082"/>
</dbReference>
<feature type="compositionally biased region" description="Low complexity" evidence="1">
    <location>
        <begin position="210"/>
        <end position="224"/>
    </location>
</feature>
<evidence type="ECO:0000313" key="5">
    <source>
        <dbReference type="Proteomes" id="UP000237340"/>
    </source>
</evidence>
<keyword evidence="5" id="KW-1185">Reference proteome</keyword>
<feature type="region of interest" description="Disordered" evidence="1">
    <location>
        <begin position="199"/>
        <end position="244"/>
    </location>
</feature>
<comment type="caution">
    <text evidence="4">The sequence shown here is derived from an EMBL/GenBank/DDBJ whole genome shotgun (WGS) entry which is preliminary data.</text>
</comment>
<evidence type="ECO:0000259" key="3">
    <source>
        <dbReference type="Pfam" id="PF13313"/>
    </source>
</evidence>
<gene>
    <name evidence="4" type="ORF">C3B61_14655</name>
</gene>
<keyword evidence="2" id="KW-1133">Transmembrane helix</keyword>
<organism evidence="4 5">
    <name type="scientific">Cryobacterium zongtaii</name>
    <dbReference type="NCBI Taxonomy" id="1259217"/>
    <lineage>
        <taxon>Bacteria</taxon>
        <taxon>Bacillati</taxon>
        <taxon>Actinomycetota</taxon>
        <taxon>Actinomycetes</taxon>
        <taxon>Micrococcales</taxon>
        <taxon>Microbacteriaceae</taxon>
        <taxon>Cryobacterium</taxon>
    </lineage>
</organism>
<accession>A0A2S3ZC05</accession>
<sequence>MPSEQTTVITASRRRWAVIVAAGVVVVVAALSLVAGVAGQARAEANIFGSPTPTVAAASDDASVEVGVRFTSTRDGWVTGLRFYKGTGNTGPHLGTLWDGDGNPLSRVEFTRESSSGWQEATFAEPVPVHRGHSYVASYFAPRGHYASDAGALADPHTNGALSVPAGGGVFRYGSGGFPTASFEDTNYYVDVRFRPAAPGETVPEDHPRAASPSAPAESASTPTPAAPDPITVPPSDTGTTLSLPRIPWEGGPAYWKQFSKADAAGWDDPTFFPIVSWFGNFSTDDEVVYDKSLGINTYSGMWDGTPYRLFADNGVFWIGGKLNDGFTADSGNWVGQFLDDEVDGRFTPADGHKHLQGLVDALPDDGRFRYANFTQMVIASDLPQEAARQYVNGYTDVVSVDMYWYSIPFCDQTPYRDVYLTPVAQATCRTASSYGATMNSLRAQDAADGKLQPLWQWVENLNGGPPDAAPKSYLTPGQLTGAVMNSIINEARGIAYFNQSLSGTCQSSNVFRQSQVTPGFCGNAQVAAVKSVNAQIHSLAPVLNTQSYEYTFGPKLDTMLKTHAGSAYIFAMVDGSAGPGERTLTLPPGVEGKNVEVLGEDRSLAVDGKGRFTDAFAEEFSYHIYRVPLTAGAGSE</sequence>
<dbReference type="EMBL" id="PPXD01000023">
    <property type="protein sequence ID" value="POH63434.1"/>
    <property type="molecule type" value="Genomic_DNA"/>
</dbReference>
<feature type="domain" description="DUF4082" evidence="3">
    <location>
        <begin position="52"/>
        <end position="190"/>
    </location>
</feature>
<keyword evidence="2" id="KW-0812">Transmembrane</keyword>
<reference evidence="4 5" key="1">
    <citation type="submission" date="2018-01" db="EMBL/GenBank/DDBJ databases">
        <title>Cryobacterium sp. nov., from glaciers in China.</title>
        <authorList>
            <person name="Liu Q."/>
            <person name="Xin Y.-H."/>
        </authorList>
    </citation>
    <scope>NUCLEOTIDE SEQUENCE [LARGE SCALE GENOMIC DNA]</scope>
    <source>
        <strain evidence="4 5">TMN-42</strain>
    </source>
</reference>
<evidence type="ECO:0000256" key="1">
    <source>
        <dbReference type="SAM" id="MobiDB-lite"/>
    </source>
</evidence>
<proteinExistence type="predicted"/>
<dbReference type="AlphaFoldDB" id="A0A2S3ZC05"/>
<dbReference type="RefSeq" id="WP_103461343.1">
    <property type="nucleotide sequence ID" value="NZ_PPXD01000023.1"/>
</dbReference>
<protein>
    <recommendedName>
        <fullName evidence="3">DUF4082 domain-containing protein</fullName>
    </recommendedName>
</protein>
<dbReference type="Proteomes" id="UP000237340">
    <property type="component" value="Unassembled WGS sequence"/>
</dbReference>
<dbReference type="Pfam" id="PF13313">
    <property type="entry name" value="DUF4082"/>
    <property type="match status" value="1"/>
</dbReference>
<feature type="transmembrane region" description="Helical" evidence="2">
    <location>
        <begin position="16"/>
        <end position="38"/>
    </location>
</feature>
<evidence type="ECO:0000313" key="4">
    <source>
        <dbReference type="EMBL" id="POH63434.1"/>
    </source>
</evidence>
<evidence type="ECO:0000256" key="2">
    <source>
        <dbReference type="SAM" id="Phobius"/>
    </source>
</evidence>